<dbReference type="InterPro" id="IPR001381">
    <property type="entry name" value="DHquinase_I"/>
</dbReference>
<proteinExistence type="inferred from homology"/>
<comment type="pathway">
    <text evidence="4">Metabolic intermediate biosynthesis; chorismate biosynthesis; chorismate from D-erythrose 4-phosphate and phosphoenolpyruvate: step 3/7.</text>
</comment>
<comment type="catalytic activity">
    <reaction evidence="1 4">
        <text>3-dehydroquinate = 3-dehydroshikimate + H2O</text>
        <dbReference type="Rhea" id="RHEA:21096"/>
        <dbReference type="ChEBI" id="CHEBI:15377"/>
        <dbReference type="ChEBI" id="CHEBI:16630"/>
        <dbReference type="ChEBI" id="CHEBI:32364"/>
        <dbReference type="EC" id="4.2.1.10"/>
    </reaction>
</comment>
<comment type="function">
    <text evidence="4">Involved in the third step of the chorismate pathway, which leads to the biosynthesis of aromatic amino acids. Catalyzes the cis-dehydration of 3-dehydroquinate (DHQ) and introduces the first double bond of the aromatic ring to yield 3-dehydroshikimate.</text>
</comment>
<feature type="active site" description="Schiff-base intermediate with substrate" evidence="4">
    <location>
        <position position="195"/>
    </location>
</feature>
<keyword evidence="3 4" id="KW-0704">Schiff base</keyword>
<accession>A0ABT0R0F2</accession>
<comment type="subunit">
    <text evidence="4">Homodimer.</text>
</comment>
<feature type="active site" description="Proton donor/acceptor" evidence="4">
    <location>
        <position position="168"/>
    </location>
</feature>
<dbReference type="CDD" id="cd00502">
    <property type="entry name" value="DHQase_I"/>
    <property type="match status" value="1"/>
</dbReference>
<dbReference type="EC" id="4.2.1.10" evidence="4"/>
<dbReference type="EMBL" id="JAKNCJ010000003">
    <property type="protein sequence ID" value="MCL6423391.1"/>
    <property type="molecule type" value="Genomic_DNA"/>
</dbReference>
<name>A0ABT0R0F2_9MICO</name>
<evidence type="ECO:0000256" key="1">
    <source>
        <dbReference type="ARBA" id="ARBA00001864"/>
    </source>
</evidence>
<evidence type="ECO:0000256" key="4">
    <source>
        <dbReference type="HAMAP-Rule" id="MF_00214"/>
    </source>
</evidence>
<organism evidence="5 6">
    <name type="scientific">Brachybacterium equifaecis</name>
    <dbReference type="NCBI Taxonomy" id="2910770"/>
    <lineage>
        <taxon>Bacteria</taxon>
        <taxon>Bacillati</taxon>
        <taxon>Actinomycetota</taxon>
        <taxon>Actinomycetes</taxon>
        <taxon>Micrococcales</taxon>
        <taxon>Dermabacteraceae</taxon>
        <taxon>Brachybacterium</taxon>
    </lineage>
</organism>
<comment type="caution">
    <text evidence="5">The sequence shown here is derived from an EMBL/GenBank/DDBJ whole genome shotgun (WGS) entry which is preliminary data.</text>
</comment>
<keyword evidence="2 4" id="KW-0456">Lyase</keyword>
<keyword evidence="4" id="KW-0057">Aromatic amino acid biosynthesis</keyword>
<dbReference type="Gene3D" id="3.20.20.70">
    <property type="entry name" value="Aldolase class I"/>
    <property type="match status" value="1"/>
</dbReference>
<dbReference type="InterPro" id="IPR013785">
    <property type="entry name" value="Aldolase_TIM"/>
</dbReference>
<comment type="caution">
    <text evidence="4">Lacks conserved residue(s) required for the propagation of feature annotation.</text>
</comment>
<dbReference type="PANTHER" id="PTHR43699">
    <property type="entry name" value="3-DEHYDROQUINATE DEHYDRATASE"/>
    <property type="match status" value="1"/>
</dbReference>
<feature type="binding site" evidence="4">
    <location>
        <position position="238"/>
    </location>
    <ligand>
        <name>3-dehydroquinate</name>
        <dbReference type="ChEBI" id="CHEBI:32364"/>
    </ligand>
</feature>
<evidence type="ECO:0000313" key="5">
    <source>
        <dbReference type="EMBL" id="MCL6423391.1"/>
    </source>
</evidence>
<evidence type="ECO:0000313" key="6">
    <source>
        <dbReference type="Proteomes" id="UP001203761"/>
    </source>
</evidence>
<dbReference type="HAMAP" id="MF_00214">
    <property type="entry name" value="AroD"/>
    <property type="match status" value="1"/>
</dbReference>
<protein>
    <recommendedName>
        <fullName evidence="4">3-dehydroquinate dehydratase</fullName>
        <shortName evidence="4">3-dehydroquinase</shortName>
        <ecNumber evidence="4">4.2.1.10</ecNumber>
    </recommendedName>
    <alternativeName>
        <fullName evidence="4">Type I DHQase</fullName>
    </alternativeName>
    <alternativeName>
        <fullName evidence="4">Type I dehydroquinase</fullName>
        <shortName evidence="4">DHQ1</shortName>
    </alternativeName>
</protein>
<dbReference type="Pfam" id="PF01487">
    <property type="entry name" value="DHquinase_I"/>
    <property type="match status" value="1"/>
</dbReference>
<feature type="binding site" evidence="4">
    <location>
        <position position="261"/>
    </location>
    <ligand>
        <name>3-dehydroquinate</name>
        <dbReference type="ChEBI" id="CHEBI:32364"/>
    </ligand>
</feature>
<dbReference type="GO" id="GO:0003855">
    <property type="term" value="F:3-dehydroquinate dehydratase activity"/>
    <property type="evidence" value="ECO:0007669"/>
    <property type="project" value="UniProtKB-EC"/>
</dbReference>
<reference evidence="5" key="1">
    <citation type="submission" date="2022-02" db="EMBL/GenBank/DDBJ databases">
        <authorList>
            <person name="Lee M."/>
            <person name="Kim S.-J."/>
            <person name="Jung M.-Y."/>
        </authorList>
    </citation>
    <scope>NUCLEOTIDE SEQUENCE</scope>
    <source>
        <strain evidence="5">JHP9</strain>
    </source>
</reference>
<dbReference type="PANTHER" id="PTHR43699:SF1">
    <property type="entry name" value="3-DEHYDROQUINATE DEHYDRATASE"/>
    <property type="match status" value="1"/>
</dbReference>
<keyword evidence="6" id="KW-1185">Reference proteome</keyword>
<evidence type="ECO:0000256" key="3">
    <source>
        <dbReference type="ARBA" id="ARBA00023270"/>
    </source>
</evidence>
<dbReference type="InterPro" id="IPR050146">
    <property type="entry name" value="Type-I_3-dehydroquinase"/>
</dbReference>
<evidence type="ECO:0000256" key="2">
    <source>
        <dbReference type="ARBA" id="ARBA00023239"/>
    </source>
</evidence>
<gene>
    <name evidence="4 5" type="primary">aroD</name>
    <name evidence="5" type="ORF">Bequi_08325</name>
</gene>
<keyword evidence="4" id="KW-0028">Amino-acid biosynthesis</keyword>
<dbReference type="NCBIfam" id="TIGR01093">
    <property type="entry name" value="aroD"/>
    <property type="match status" value="1"/>
</dbReference>
<feature type="binding site" evidence="4">
    <location>
        <position position="107"/>
    </location>
    <ligand>
        <name>3-dehydroquinate</name>
        <dbReference type="ChEBI" id="CHEBI:32364"/>
    </ligand>
</feature>
<feature type="binding site" evidence="4">
    <location>
        <position position="257"/>
    </location>
    <ligand>
        <name>3-dehydroquinate</name>
        <dbReference type="ChEBI" id="CHEBI:32364"/>
    </ligand>
</feature>
<dbReference type="Proteomes" id="UP001203761">
    <property type="component" value="Unassembled WGS sequence"/>
</dbReference>
<dbReference type="SUPFAM" id="SSF51569">
    <property type="entry name" value="Aldolase"/>
    <property type="match status" value="1"/>
</dbReference>
<comment type="similarity">
    <text evidence="4">Belongs to the type-I 3-dehydroquinase family.</text>
</comment>
<feature type="binding site" evidence="4">
    <location>
        <begin position="49"/>
        <end position="51"/>
    </location>
    <ligand>
        <name>3-dehydroquinate</name>
        <dbReference type="ChEBI" id="CHEBI:32364"/>
    </ligand>
</feature>
<dbReference type="RefSeq" id="WP_249737470.1">
    <property type="nucleotide sequence ID" value="NZ_JAKNCJ010000003.1"/>
</dbReference>
<sequence length="276" mass="28592">MRPLRPVRVRSLVIGEGRPALIVPLTGADEPALLHEAQALAGSAADLAEWRVDHLESAAAAGAPSRDGSPAGGRLAGGLGAIVSEAVRMAARLRTALGEMPLLITVRTAQEGGQWDLADPQYEEVLGALIRSGAADALDVEARRDPGTVRALIAQAHAAGIPVIGSAHDFESTPPREELVALLRRIQDLGADIPKAAVMPRGPGDVLALLEATWEMRSRHAEGPIITMSMGPLGAVTRVSGEIFGSAATFAAQQSASAPGQLPLEEMPALLRALAP</sequence>